<evidence type="ECO:0000313" key="2">
    <source>
        <dbReference type="Proteomes" id="UP000063699"/>
    </source>
</evidence>
<organism evidence="1 2">
    <name type="scientific">Kibdelosporangium phytohabitans</name>
    <dbReference type="NCBI Taxonomy" id="860235"/>
    <lineage>
        <taxon>Bacteria</taxon>
        <taxon>Bacillati</taxon>
        <taxon>Actinomycetota</taxon>
        <taxon>Actinomycetes</taxon>
        <taxon>Pseudonocardiales</taxon>
        <taxon>Pseudonocardiaceae</taxon>
        <taxon>Kibdelosporangium</taxon>
    </lineage>
</organism>
<dbReference type="AlphaFoldDB" id="A0A0N7F517"/>
<gene>
    <name evidence="1" type="ORF">AOZ06_44495</name>
</gene>
<protein>
    <recommendedName>
        <fullName evidence="3">Sulfatase-modifying factor enzyme domain-containing protein</fullName>
    </recommendedName>
</protein>
<dbReference type="RefSeq" id="WP_054294874.1">
    <property type="nucleotide sequence ID" value="NZ_CP012752.1"/>
</dbReference>
<name>A0A0N7F517_9PSEU</name>
<evidence type="ECO:0000313" key="1">
    <source>
        <dbReference type="EMBL" id="ALG12983.1"/>
    </source>
</evidence>
<proteinExistence type="predicted"/>
<evidence type="ECO:0008006" key="3">
    <source>
        <dbReference type="Google" id="ProtNLM"/>
    </source>
</evidence>
<dbReference type="KEGG" id="kphy:AOZ06_44495"/>
<dbReference type="InterPro" id="IPR042095">
    <property type="entry name" value="SUMF_sf"/>
</dbReference>
<dbReference type="Gene3D" id="3.90.1580.10">
    <property type="entry name" value="paralog of FGE (formylglycine-generating enzyme)"/>
    <property type="match status" value="1"/>
</dbReference>
<dbReference type="InterPro" id="IPR016187">
    <property type="entry name" value="CTDL_fold"/>
</dbReference>
<reference evidence="1 2" key="1">
    <citation type="submission" date="2015-07" db="EMBL/GenBank/DDBJ databases">
        <title>Genome sequencing of Kibdelosporangium phytohabitans.</title>
        <authorList>
            <person name="Qin S."/>
            <person name="Xing K."/>
        </authorList>
    </citation>
    <scope>NUCLEOTIDE SEQUENCE [LARGE SCALE GENOMIC DNA]</scope>
    <source>
        <strain evidence="1 2">KLBMP1111</strain>
    </source>
</reference>
<accession>A0A0N7F517</accession>
<dbReference type="STRING" id="860235.AOZ06_44495"/>
<dbReference type="EMBL" id="CP012752">
    <property type="protein sequence ID" value="ALG12983.1"/>
    <property type="molecule type" value="Genomic_DNA"/>
</dbReference>
<keyword evidence="2" id="KW-1185">Reference proteome</keyword>
<dbReference type="OrthoDB" id="4050476at2"/>
<sequence>MTIDLPGWRSLDDSAAHGLATRIAEDTGCGLVEIRPDRVALFERDGTLFALVPGGEVTVGYDMAAFRPTPGQLASYADSAEEYSLPDIREFVASVTTRRRTVRVPALLVAVEARESEEDDFEAESAALAAAGTRLPTPDEWEWACGAGASTLFRWGEDCPVDTYPLNLSADDWPNAFGLRIGLDPYDAERTTDKAVVCGGDGGGMICGGSGFFLGWLCLATSYRDPSFGELVAEDPEIAHDSYFIRPVIRVG</sequence>
<dbReference type="SUPFAM" id="SSF56436">
    <property type="entry name" value="C-type lectin-like"/>
    <property type="match status" value="1"/>
</dbReference>
<dbReference type="Proteomes" id="UP000063699">
    <property type="component" value="Chromosome"/>
</dbReference>